<feature type="domain" description="GAF" evidence="1">
    <location>
        <begin position="31"/>
        <end position="174"/>
    </location>
</feature>
<dbReference type="InterPro" id="IPR003018">
    <property type="entry name" value="GAF"/>
</dbReference>
<dbReference type="Gene3D" id="3.30.450.40">
    <property type="match status" value="1"/>
</dbReference>
<dbReference type="RefSeq" id="XP_009033489.1">
    <property type="nucleotide sequence ID" value="XM_009035241.1"/>
</dbReference>
<proteinExistence type="predicted"/>
<organism evidence="3">
    <name type="scientific">Aureococcus anophagefferens</name>
    <name type="common">Harmful bloom alga</name>
    <dbReference type="NCBI Taxonomy" id="44056"/>
    <lineage>
        <taxon>Eukaryota</taxon>
        <taxon>Sar</taxon>
        <taxon>Stramenopiles</taxon>
        <taxon>Ochrophyta</taxon>
        <taxon>Pelagophyceae</taxon>
        <taxon>Pelagomonadales</taxon>
        <taxon>Pelagomonadaceae</taxon>
        <taxon>Aureococcus</taxon>
    </lineage>
</organism>
<dbReference type="GeneID" id="20219312"/>
<dbReference type="PANTHER" id="PTHR43102">
    <property type="entry name" value="SLR1143 PROTEIN"/>
    <property type="match status" value="1"/>
</dbReference>
<dbReference type="InterPro" id="IPR029016">
    <property type="entry name" value="GAF-like_dom_sf"/>
</dbReference>
<accession>F0XYU8</accession>
<keyword evidence="3" id="KW-1185">Reference proteome</keyword>
<dbReference type="EMBL" id="GL833121">
    <property type="protein sequence ID" value="EGB12464.1"/>
    <property type="molecule type" value="Genomic_DNA"/>
</dbReference>
<dbReference type="eggNOG" id="ENOG502S4AT">
    <property type="taxonomic scope" value="Eukaryota"/>
</dbReference>
<dbReference type="OrthoDB" id="303614at2759"/>
<evidence type="ECO:0000313" key="3">
    <source>
        <dbReference type="Proteomes" id="UP000002729"/>
    </source>
</evidence>
<protein>
    <recommendedName>
        <fullName evidence="1">GAF domain-containing protein</fullName>
    </recommendedName>
</protein>
<reference evidence="2 3" key="1">
    <citation type="journal article" date="2011" name="Proc. Natl. Acad. Sci. U.S.A.">
        <title>Niche of harmful alga Aureococcus anophagefferens revealed through ecogenomics.</title>
        <authorList>
            <person name="Gobler C.J."/>
            <person name="Berry D.L."/>
            <person name="Dyhrman S.T."/>
            <person name="Wilhelm S.W."/>
            <person name="Salamov A."/>
            <person name="Lobanov A.V."/>
            <person name="Zhang Y."/>
            <person name="Collier J.L."/>
            <person name="Wurch L.L."/>
            <person name="Kustka A.B."/>
            <person name="Dill B.D."/>
            <person name="Shah M."/>
            <person name="VerBerkmoes N.C."/>
            <person name="Kuo A."/>
            <person name="Terry A."/>
            <person name="Pangilinan J."/>
            <person name="Lindquist E.A."/>
            <person name="Lucas S."/>
            <person name="Paulsen I.T."/>
            <person name="Hattenrath-Lehmann T.K."/>
            <person name="Talmage S.C."/>
            <person name="Walker E.A."/>
            <person name="Koch F."/>
            <person name="Burson A.M."/>
            <person name="Marcoval M.A."/>
            <person name="Tang Y.Z."/>
            <person name="Lecleir G.R."/>
            <person name="Coyne K.J."/>
            <person name="Berg G.M."/>
            <person name="Bertrand E.M."/>
            <person name="Saito M.A."/>
            <person name="Gladyshev V.N."/>
            <person name="Grigoriev I.V."/>
        </authorList>
    </citation>
    <scope>NUCLEOTIDE SEQUENCE [LARGE SCALE GENOMIC DNA]</scope>
    <source>
        <strain evidence="3">CCMP 1984</strain>
    </source>
</reference>
<dbReference type="KEGG" id="aaf:AURANDRAFT_20561"/>
<evidence type="ECO:0000313" key="2">
    <source>
        <dbReference type="EMBL" id="EGB12464.1"/>
    </source>
</evidence>
<evidence type="ECO:0000259" key="1">
    <source>
        <dbReference type="Pfam" id="PF01590"/>
    </source>
</evidence>
<sequence>MAATCPIPPDEEERLKTLHDLDLLDVSYEPSFDRITSLCCQIFDVPIALVSLVDAERQFFKSQRGLGEVRETPRDLAFCAHAIMPDAPDVMVVNDAQADPRFRGNALVTDWPHIRFYAGARLGFTGSDGVVHHIGTLCIIDTDVTKGGFEGARAEFDGSKVTMLEELAHVLVEAIELRGYKRRDAKDEPGKKRKLDDAA</sequence>
<dbReference type="OMA" id="MASEICQ"/>
<gene>
    <name evidence="2" type="ORF">AURANDRAFT_20561</name>
</gene>
<dbReference type="SUPFAM" id="SSF55781">
    <property type="entry name" value="GAF domain-like"/>
    <property type="match status" value="1"/>
</dbReference>
<dbReference type="PANTHER" id="PTHR43102:SF2">
    <property type="entry name" value="GAF DOMAIN-CONTAINING PROTEIN"/>
    <property type="match status" value="1"/>
</dbReference>
<dbReference type="InParanoid" id="F0XYU8"/>
<dbReference type="AlphaFoldDB" id="F0XYU8"/>
<dbReference type="Proteomes" id="UP000002729">
    <property type="component" value="Unassembled WGS sequence"/>
</dbReference>
<dbReference type="Pfam" id="PF01590">
    <property type="entry name" value="GAF"/>
    <property type="match status" value="1"/>
</dbReference>
<name>F0XYU8_AURAN</name>